<dbReference type="Proteomes" id="UP000307440">
    <property type="component" value="Unassembled WGS sequence"/>
</dbReference>
<proteinExistence type="predicted"/>
<dbReference type="AlphaFoldDB" id="A0A5C3KJ58"/>
<protein>
    <recommendedName>
        <fullName evidence="4">Pheromone</fullName>
    </recommendedName>
</protein>
<feature type="compositionally biased region" description="Polar residues" evidence="1">
    <location>
        <begin position="11"/>
        <end position="24"/>
    </location>
</feature>
<evidence type="ECO:0008006" key="4">
    <source>
        <dbReference type="Google" id="ProtNLM"/>
    </source>
</evidence>
<dbReference type="OrthoDB" id="3045885at2759"/>
<feature type="region of interest" description="Disordered" evidence="1">
    <location>
        <begin position="1"/>
        <end position="24"/>
    </location>
</feature>
<gene>
    <name evidence="2" type="ORF">FA15DRAFT_674066</name>
</gene>
<keyword evidence="3" id="KW-1185">Reference proteome</keyword>
<sequence>MDSFIVLPTVDTPTNEETGGSRGSTSYCVIAQRPVLDTPIDFETGGSRGSTSYCTIA</sequence>
<evidence type="ECO:0000256" key="1">
    <source>
        <dbReference type="SAM" id="MobiDB-lite"/>
    </source>
</evidence>
<reference evidence="2 3" key="1">
    <citation type="journal article" date="2019" name="Nat. Ecol. Evol.">
        <title>Megaphylogeny resolves global patterns of mushroom evolution.</title>
        <authorList>
            <person name="Varga T."/>
            <person name="Krizsan K."/>
            <person name="Foldi C."/>
            <person name="Dima B."/>
            <person name="Sanchez-Garcia M."/>
            <person name="Sanchez-Ramirez S."/>
            <person name="Szollosi G.J."/>
            <person name="Szarkandi J.G."/>
            <person name="Papp V."/>
            <person name="Albert L."/>
            <person name="Andreopoulos W."/>
            <person name="Angelini C."/>
            <person name="Antonin V."/>
            <person name="Barry K.W."/>
            <person name="Bougher N.L."/>
            <person name="Buchanan P."/>
            <person name="Buyck B."/>
            <person name="Bense V."/>
            <person name="Catcheside P."/>
            <person name="Chovatia M."/>
            <person name="Cooper J."/>
            <person name="Damon W."/>
            <person name="Desjardin D."/>
            <person name="Finy P."/>
            <person name="Geml J."/>
            <person name="Haridas S."/>
            <person name="Hughes K."/>
            <person name="Justo A."/>
            <person name="Karasinski D."/>
            <person name="Kautmanova I."/>
            <person name="Kiss B."/>
            <person name="Kocsube S."/>
            <person name="Kotiranta H."/>
            <person name="LaButti K.M."/>
            <person name="Lechner B.E."/>
            <person name="Liimatainen K."/>
            <person name="Lipzen A."/>
            <person name="Lukacs Z."/>
            <person name="Mihaltcheva S."/>
            <person name="Morgado L.N."/>
            <person name="Niskanen T."/>
            <person name="Noordeloos M.E."/>
            <person name="Ohm R.A."/>
            <person name="Ortiz-Santana B."/>
            <person name="Ovrebo C."/>
            <person name="Racz N."/>
            <person name="Riley R."/>
            <person name="Savchenko A."/>
            <person name="Shiryaev A."/>
            <person name="Soop K."/>
            <person name="Spirin V."/>
            <person name="Szebenyi C."/>
            <person name="Tomsovsky M."/>
            <person name="Tulloss R.E."/>
            <person name="Uehling J."/>
            <person name="Grigoriev I.V."/>
            <person name="Vagvolgyi C."/>
            <person name="Papp T."/>
            <person name="Martin F.M."/>
            <person name="Miettinen O."/>
            <person name="Hibbett D.S."/>
            <person name="Nagy L.G."/>
        </authorList>
    </citation>
    <scope>NUCLEOTIDE SEQUENCE [LARGE SCALE GENOMIC DNA]</scope>
    <source>
        <strain evidence="2 3">CBS 121175</strain>
    </source>
</reference>
<organism evidence="2 3">
    <name type="scientific">Coprinopsis marcescibilis</name>
    <name type="common">Agaric fungus</name>
    <name type="synonym">Psathyrella marcescibilis</name>
    <dbReference type="NCBI Taxonomy" id="230819"/>
    <lineage>
        <taxon>Eukaryota</taxon>
        <taxon>Fungi</taxon>
        <taxon>Dikarya</taxon>
        <taxon>Basidiomycota</taxon>
        <taxon>Agaricomycotina</taxon>
        <taxon>Agaricomycetes</taxon>
        <taxon>Agaricomycetidae</taxon>
        <taxon>Agaricales</taxon>
        <taxon>Agaricineae</taxon>
        <taxon>Psathyrellaceae</taxon>
        <taxon>Coprinopsis</taxon>
    </lineage>
</organism>
<evidence type="ECO:0000313" key="3">
    <source>
        <dbReference type="Proteomes" id="UP000307440"/>
    </source>
</evidence>
<dbReference type="EMBL" id="ML210321">
    <property type="protein sequence ID" value="TFK19883.1"/>
    <property type="molecule type" value="Genomic_DNA"/>
</dbReference>
<accession>A0A5C3KJ58</accession>
<name>A0A5C3KJ58_COPMA</name>
<evidence type="ECO:0000313" key="2">
    <source>
        <dbReference type="EMBL" id="TFK19883.1"/>
    </source>
</evidence>